<organism evidence="2 3">
    <name type="scientific">Mycolicibacter longobardus</name>
    <dbReference type="NCBI Taxonomy" id="1108812"/>
    <lineage>
        <taxon>Bacteria</taxon>
        <taxon>Bacillati</taxon>
        <taxon>Actinomycetota</taxon>
        <taxon>Actinomycetes</taxon>
        <taxon>Mycobacteriales</taxon>
        <taxon>Mycobacteriaceae</taxon>
        <taxon>Mycolicibacter</taxon>
    </lineage>
</organism>
<gene>
    <name evidence="2" type="ORF">AWC16_06985</name>
</gene>
<feature type="compositionally biased region" description="Polar residues" evidence="1">
    <location>
        <begin position="449"/>
        <end position="464"/>
    </location>
</feature>
<reference evidence="2 3" key="1">
    <citation type="submission" date="2016-01" db="EMBL/GenBank/DDBJ databases">
        <title>The new phylogeny of the genus Mycobacterium.</title>
        <authorList>
            <person name="Tarcisio F."/>
            <person name="Conor M."/>
            <person name="Antonella G."/>
            <person name="Elisabetta G."/>
            <person name="Giulia F.S."/>
            <person name="Sara T."/>
            <person name="Anna F."/>
            <person name="Clotilde B."/>
            <person name="Roberto B."/>
            <person name="Veronica D.S."/>
            <person name="Fabio R."/>
            <person name="Monica P."/>
            <person name="Olivier J."/>
            <person name="Enrico T."/>
            <person name="Nicola S."/>
        </authorList>
    </citation>
    <scope>NUCLEOTIDE SEQUENCE [LARGE SCALE GENOMIC DNA]</scope>
    <source>
        <strain evidence="2 3">DSM 45394</strain>
    </source>
</reference>
<dbReference type="Proteomes" id="UP000193866">
    <property type="component" value="Unassembled WGS sequence"/>
</dbReference>
<evidence type="ECO:0000313" key="2">
    <source>
        <dbReference type="EMBL" id="ORW12882.1"/>
    </source>
</evidence>
<evidence type="ECO:0000313" key="3">
    <source>
        <dbReference type="Proteomes" id="UP000193866"/>
    </source>
</evidence>
<keyword evidence="3" id="KW-1185">Reference proteome</keyword>
<dbReference type="OrthoDB" id="5194933at2"/>
<evidence type="ECO:0000256" key="1">
    <source>
        <dbReference type="SAM" id="MobiDB-lite"/>
    </source>
</evidence>
<sequence>MPDWIASGSHLELRFGWSKEQTAAVADALGLDATMTEDMRHVTAMMVRDIVVNWQTRGKETFYSRSRDFYSDMPRRYRTIEFLSYHYVTGVSDWLASRGYITQTLGKRNPGPGGDSYRTFAKPTPVLLDLVTGLIDVAEPRMAEKTPELIILRDEGGKSVDYDDTEETRRMRAEMVEINARMRALCRPRLDGREVQMPWLVRIFNVDFDHGGRLYFKGNSSQNMPKVDRRRVEVEIDDALHTTTELDYSTLHLALGYAEEGERRPRQPYEIKGFSRDEVKVATNVAINAPSELSAIRAIAMDQAEKERKSHPTRTDLAHAHTVYRRLTRKHWRARNLIGSGAGLRLQRIDSDIAVQVMLSMLRQDIPVLPIHDSFLVATHHQEELWMAMASAAKARGYDLEIHGEDNTFRAQAITHPGVTSTNYLTEVPRPTPHRPYLPTGGYCSDQHLYQGTNGRLSSEPSGKTRQKECSGTDPPRWVYPGLPRVLLRSVGPPPGSKGLGLRDGEHQRCQRAHHRGYARLPVGWPDHRQHRRRDPSRGSRDGLCHRRNTAPRHDARYQPHTRWCRVGREPPRFRFPSVRAWLGEALGDASEPRASGIFPCRRTLFMRMNVCPHERWKENDVTDELNAMTATQYKTYENRLRRVAARQGLRLEKSRLRDHRAVGYGTYQLVDVASNTLVSYSGTNGYGLGLDDIATTLYE</sequence>
<dbReference type="EMBL" id="LQPG01000010">
    <property type="protein sequence ID" value="ORW12882.1"/>
    <property type="molecule type" value="Genomic_DNA"/>
</dbReference>
<proteinExistence type="predicted"/>
<feature type="compositionally biased region" description="Basic and acidic residues" evidence="1">
    <location>
        <begin position="536"/>
        <end position="545"/>
    </location>
</feature>
<dbReference type="AlphaFoldDB" id="A0A1X1YP96"/>
<protein>
    <submittedName>
        <fullName evidence="2">Uncharacterized protein</fullName>
    </submittedName>
</protein>
<name>A0A1X1YP96_9MYCO</name>
<feature type="region of interest" description="Disordered" evidence="1">
    <location>
        <begin position="449"/>
        <end position="476"/>
    </location>
</feature>
<comment type="caution">
    <text evidence="2">The sequence shown here is derived from an EMBL/GenBank/DDBJ whole genome shotgun (WGS) entry which is preliminary data.</text>
</comment>
<feature type="region of interest" description="Disordered" evidence="1">
    <location>
        <begin position="516"/>
        <end position="553"/>
    </location>
</feature>
<dbReference type="RefSeq" id="WP_085263768.1">
    <property type="nucleotide sequence ID" value="NZ_LQPG01000010.1"/>
</dbReference>
<accession>A0A1X1YP96</accession>